<evidence type="ECO:0000313" key="2">
    <source>
        <dbReference type="EMBL" id="ORY37426.1"/>
    </source>
</evidence>
<proteinExistence type="predicted"/>
<dbReference type="EMBL" id="MCGO01000050">
    <property type="protein sequence ID" value="ORY37426.1"/>
    <property type="molecule type" value="Genomic_DNA"/>
</dbReference>
<accession>A0A1Y2BRQ5</accession>
<gene>
    <name evidence="2" type="ORF">BCR33DRAFT_721471</name>
</gene>
<feature type="compositionally biased region" description="Pro residues" evidence="1">
    <location>
        <begin position="150"/>
        <end position="161"/>
    </location>
</feature>
<evidence type="ECO:0000256" key="1">
    <source>
        <dbReference type="SAM" id="MobiDB-lite"/>
    </source>
</evidence>
<feature type="region of interest" description="Disordered" evidence="1">
    <location>
        <begin position="146"/>
        <end position="178"/>
    </location>
</feature>
<dbReference type="OrthoDB" id="2161936at2759"/>
<keyword evidence="3" id="KW-1185">Reference proteome</keyword>
<organism evidence="2 3">
    <name type="scientific">Rhizoclosmatium globosum</name>
    <dbReference type="NCBI Taxonomy" id="329046"/>
    <lineage>
        <taxon>Eukaryota</taxon>
        <taxon>Fungi</taxon>
        <taxon>Fungi incertae sedis</taxon>
        <taxon>Chytridiomycota</taxon>
        <taxon>Chytridiomycota incertae sedis</taxon>
        <taxon>Chytridiomycetes</taxon>
        <taxon>Chytridiales</taxon>
        <taxon>Chytriomycetaceae</taxon>
        <taxon>Rhizoclosmatium</taxon>
    </lineage>
</organism>
<reference evidence="2 3" key="1">
    <citation type="submission" date="2016-07" db="EMBL/GenBank/DDBJ databases">
        <title>Pervasive Adenine N6-methylation of Active Genes in Fungi.</title>
        <authorList>
            <consortium name="DOE Joint Genome Institute"/>
            <person name="Mondo S.J."/>
            <person name="Dannebaum R.O."/>
            <person name="Kuo R.C."/>
            <person name="Labutti K."/>
            <person name="Haridas S."/>
            <person name="Kuo A."/>
            <person name="Salamov A."/>
            <person name="Ahrendt S.R."/>
            <person name="Lipzen A."/>
            <person name="Sullivan W."/>
            <person name="Andreopoulos W.B."/>
            <person name="Clum A."/>
            <person name="Lindquist E."/>
            <person name="Daum C."/>
            <person name="Ramamoorthy G.K."/>
            <person name="Gryganskyi A."/>
            <person name="Culley D."/>
            <person name="Magnuson J.K."/>
            <person name="James T.Y."/>
            <person name="O'Malley M.A."/>
            <person name="Stajich J.E."/>
            <person name="Spatafora J.W."/>
            <person name="Visel A."/>
            <person name="Grigoriev I.V."/>
        </authorList>
    </citation>
    <scope>NUCLEOTIDE SEQUENCE [LARGE SCALE GENOMIC DNA]</scope>
    <source>
        <strain evidence="2 3">JEL800</strain>
    </source>
</reference>
<name>A0A1Y2BRQ5_9FUNG</name>
<comment type="caution">
    <text evidence="2">The sequence shown here is derived from an EMBL/GenBank/DDBJ whole genome shotgun (WGS) entry which is preliminary data.</text>
</comment>
<dbReference type="Proteomes" id="UP000193642">
    <property type="component" value="Unassembled WGS sequence"/>
</dbReference>
<feature type="region of interest" description="Disordered" evidence="1">
    <location>
        <begin position="37"/>
        <end position="62"/>
    </location>
</feature>
<evidence type="ECO:0000313" key="3">
    <source>
        <dbReference type="Proteomes" id="UP000193642"/>
    </source>
</evidence>
<feature type="compositionally biased region" description="Low complexity" evidence="1">
    <location>
        <begin position="44"/>
        <end position="53"/>
    </location>
</feature>
<protein>
    <submittedName>
        <fullName evidence="2">Uncharacterized protein</fullName>
    </submittedName>
</protein>
<feature type="compositionally biased region" description="Polar residues" evidence="1">
    <location>
        <begin position="92"/>
        <end position="101"/>
    </location>
</feature>
<feature type="region of interest" description="Disordered" evidence="1">
    <location>
        <begin position="92"/>
        <end position="123"/>
    </location>
</feature>
<dbReference type="AlphaFoldDB" id="A0A1Y2BRQ5"/>
<sequence length="343" mass="38152">MSFLLRRRLLFPQNSTDLRTQRRRAHFVSVQPRIGLAIAPRSGQQKQHNQQQQAEDRFPDNHYPQLLPSLASITLGFLSAHVARTAWKAISNGDQSANTQSPKRKQKASFGSESVPVPSSIVQSGMPEDRAVQAVGANVALPRISSMAPSPLPPPTVPSPRPLLKHSPSASRTKHRLVPAQRRTKHFRTFVHHIAQIMQDFSLITNNHAQLSTYLLYLNQTLFHPQVSTSLKPPKHMPNSLMALQSLLEYMVTTKKRSHHDKEYIRLLKDAARHGSLLAKYNLAVCFVQVGELETALALFAEVVGGSYEESESEGGEEGQSQLYLNALFNLRVLVGEGVGQSK</sequence>